<evidence type="ECO:0000313" key="2">
    <source>
        <dbReference type="Proteomes" id="UP000287171"/>
    </source>
</evidence>
<dbReference type="Gene3D" id="2.180.10.10">
    <property type="entry name" value="RHS repeat-associated core"/>
    <property type="match status" value="1"/>
</dbReference>
<keyword evidence="2" id="KW-1185">Reference proteome</keyword>
<name>A0A402B8S6_9CHLR</name>
<reference evidence="2" key="1">
    <citation type="submission" date="2018-12" db="EMBL/GenBank/DDBJ databases">
        <title>Tengunoibacter tsumagoiensis gen. nov., sp. nov., Dictyobacter kobayashii sp. nov., D. alpinus sp. nov., and D. joshuensis sp. nov. and description of Dictyobacteraceae fam. nov. within the order Ktedonobacterales isolated from Tengu-no-mugimeshi.</title>
        <authorList>
            <person name="Wang C.M."/>
            <person name="Zheng Y."/>
            <person name="Sakai Y."/>
            <person name="Toyoda A."/>
            <person name="Minakuchi Y."/>
            <person name="Abe K."/>
            <person name="Yokota A."/>
            <person name="Yabe S."/>
        </authorList>
    </citation>
    <scope>NUCLEOTIDE SEQUENCE [LARGE SCALE GENOMIC DNA]</scope>
    <source>
        <strain evidence="2">Uno16</strain>
    </source>
</reference>
<proteinExistence type="predicted"/>
<dbReference type="Proteomes" id="UP000287171">
    <property type="component" value="Unassembled WGS sequence"/>
</dbReference>
<organism evidence="1 2">
    <name type="scientific">Dictyobacter alpinus</name>
    <dbReference type="NCBI Taxonomy" id="2014873"/>
    <lineage>
        <taxon>Bacteria</taxon>
        <taxon>Bacillati</taxon>
        <taxon>Chloroflexota</taxon>
        <taxon>Ktedonobacteria</taxon>
        <taxon>Ktedonobacterales</taxon>
        <taxon>Dictyobacteraceae</taxon>
        <taxon>Dictyobacter</taxon>
    </lineage>
</organism>
<protein>
    <recommendedName>
        <fullName evidence="3">RHS repeat-associated core domain-containing protein</fullName>
    </recommendedName>
</protein>
<sequence>MAASYDYDPFGNIAGSVIQPGVTNPWQYAGGYCDSTTDLITFGIRSFDVRFNRWTQVHIRRRHPARDA</sequence>
<comment type="caution">
    <text evidence="1">The sequence shown here is derived from an EMBL/GenBank/DDBJ whole genome shotgun (WGS) entry which is preliminary data.</text>
</comment>
<gene>
    <name evidence="1" type="ORF">KDA_31960</name>
</gene>
<accession>A0A402B8S6</accession>
<evidence type="ECO:0008006" key="3">
    <source>
        <dbReference type="Google" id="ProtNLM"/>
    </source>
</evidence>
<dbReference type="AlphaFoldDB" id="A0A402B8S6"/>
<dbReference type="EMBL" id="BIFT01000001">
    <property type="protein sequence ID" value="GCE27712.1"/>
    <property type="molecule type" value="Genomic_DNA"/>
</dbReference>
<evidence type="ECO:0000313" key="1">
    <source>
        <dbReference type="EMBL" id="GCE27712.1"/>
    </source>
</evidence>